<gene>
    <name evidence="5" type="ORF">AArcSt11_02065</name>
</gene>
<name>A0AAE3FMK2_9EURY</name>
<dbReference type="Pfam" id="PF06745">
    <property type="entry name" value="ATPase"/>
    <property type="match status" value="1"/>
</dbReference>
<dbReference type="GO" id="GO:0005524">
    <property type="term" value="F:ATP binding"/>
    <property type="evidence" value="ECO:0007669"/>
    <property type="project" value="UniProtKB-KW"/>
</dbReference>
<protein>
    <submittedName>
        <fullName evidence="5">KaiC domain-containing protein</fullName>
    </submittedName>
</protein>
<dbReference type="InterPro" id="IPR022420">
    <property type="entry name" value="Circ_KaiC_arc"/>
</dbReference>
<feature type="region of interest" description="Disordered" evidence="3">
    <location>
        <begin position="89"/>
        <end position="147"/>
    </location>
</feature>
<feature type="region of interest" description="Disordered" evidence="3">
    <location>
        <begin position="1"/>
        <end position="70"/>
    </location>
</feature>
<evidence type="ECO:0000259" key="4">
    <source>
        <dbReference type="PROSITE" id="PS51146"/>
    </source>
</evidence>
<evidence type="ECO:0000256" key="3">
    <source>
        <dbReference type="SAM" id="MobiDB-lite"/>
    </source>
</evidence>
<dbReference type="InterPro" id="IPR010624">
    <property type="entry name" value="KaiC_dom"/>
</dbReference>
<feature type="domain" description="KaiC" evidence="4">
    <location>
        <begin position="183"/>
        <end position="412"/>
    </location>
</feature>
<feature type="compositionally biased region" description="Acidic residues" evidence="3">
    <location>
        <begin position="106"/>
        <end position="119"/>
    </location>
</feature>
<keyword evidence="6" id="KW-1185">Reference proteome</keyword>
<evidence type="ECO:0000256" key="1">
    <source>
        <dbReference type="ARBA" id="ARBA00022741"/>
    </source>
</evidence>
<dbReference type="SUPFAM" id="SSF52540">
    <property type="entry name" value="P-loop containing nucleoside triphosphate hydrolases"/>
    <property type="match status" value="1"/>
</dbReference>
<accession>A0AAE3FMK2</accession>
<dbReference type="RefSeq" id="WP_250594126.1">
    <property type="nucleotide sequence ID" value="NZ_JAKRVY010000001.1"/>
</dbReference>
<dbReference type="AlphaFoldDB" id="A0AAE3FMK2"/>
<dbReference type="InterPro" id="IPR027417">
    <property type="entry name" value="P-loop_NTPase"/>
</dbReference>
<dbReference type="PROSITE" id="PS51146">
    <property type="entry name" value="KAIC"/>
    <property type="match status" value="1"/>
</dbReference>
<dbReference type="CDD" id="cd01124">
    <property type="entry name" value="KaiC-like"/>
    <property type="match status" value="1"/>
</dbReference>
<keyword evidence="2" id="KW-0067">ATP-binding</keyword>
<dbReference type="Gene3D" id="3.40.50.300">
    <property type="entry name" value="P-loop containing nucleotide triphosphate hydrolases"/>
    <property type="match status" value="1"/>
</dbReference>
<dbReference type="EMBL" id="JAKRVY010000001">
    <property type="protein sequence ID" value="MCL9812437.1"/>
    <property type="molecule type" value="Genomic_DNA"/>
</dbReference>
<dbReference type="NCBIfam" id="TIGR03880">
    <property type="entry name" value="KaiC_arch_3"/>
    <property type="match status" value="1"/>
</dbReference>
<keyword evidence="1" id="KW-0547">Nucleotide-binding</keyword>
<evidence type="ECO:0000256" key="2">
    <source>
        <dbReference type="ARBA" id="ARBA00022840"/>
    </source>
</evidence>
<evidence type="ECO:0000313" key="6">
    <source>
        <dbReference type="Proteomes" id="UP001202674"/>
    </source>
</evidence>
<dbReference type="PANTHER" id="PTHR43637">
    <property type="entry name" value="UPF0273 PROTEIN TM_0370"/>
    <property type="match status" value="1"/>
</dbReference>
<organism evidence="5 6">
    <name type="scientific">Natranaeroarchaeum aerophilus</name>
    <dbReference type="NCBI Taxonomy" id="2917711"/>
    <lineage>
        <taxon>Archaea</taxon>
        <taxon>Methanobacteriati</taxon>
        <taxon>Methanobacteriota</taxon>
        <taxon>Stenosarchaea group</taxon>
        <taxon>Halobacteria</taxon>
        <taxon>Halobacteriales</taxon>
        <taxon>Natronoarchaeaceae</taxon>
        <taxon>Natranaeroarchaeum</taxon>
    </lineage>
</organism>
<dbReference type="PANTHER" id="PTHR43637:SF1">
    <property type="entry name" value="UPF0273 PROTEIN TM_0370"/>
    <property type="match status" value="1"/>
</dbReference>
<dbReference type="Proteomes" id="UP001202674">
    <property type="component" value="Unassembled WGS sequence"/>
</dbReference>
<dbReference type="InterPro" id="IPR014774">
    <property type="entry name" value="KaiC-like_dom"/>
</dbReference>
<comment type="caution">
    <text evidence="5">The sequence shown here is derived from an EMBL/GenBank/DDBJ whole genome shotgun (WGS) entry which is preliminary data.</text>
</comment>
<reference evidence="5 6" key="1">
    <citation type="journal article" date="2022" name="Syst. Appl. Microbiol.">
        <title>Natronocalculus amylovorans gen. nov., sp. nov., and Natranaeroarchaeum aerophilus sp. nov., dominant culturable amylolytic natronoarchaea from hypersaline soda lakes in southwestern Siberia.</title>
        <authorList>
            <person name="Sorokin D.Y."/>
            <person name="Elcheninov A.G."/>
            <person name="Khizhniak T.V."/>
            <person name="Koenen M."/>
            <person name="Bale N.J."/>
            <person name="Damste J.S.S."/>
            <person name="Kublanov I.V."/>
        </authorList>
    </citation>
    <scope>NUCLEOTIDE SEQUENCE [LARGE SCALE GENOMIC DNA]</scope>
    <source>
        <strain evidence="5 6">AArc-St1-1</strain>
    </source>
</reference>
<sequence length="412" mass="44886">MDDDEPEEDWFEQDADDQTDDLFVGEWAVEAEDDTDGADREGTTGDSDDEAAESDPMAFSEAAESDASTAFDEAAADLEEAFEDIADEEADTGADYGMIPTAETASDPEGEEATGDDTGEGLFDQGFGEALGSAPDLPAETTDDIDDDLGDEFDFGGEFDMGTDDFETLDSGGFEEDPDSDIDRIALGIEGLDAMIQGGVPAQSLMVAIGSAGTGKTTLGLQFLAEGLRNGERGVYITLEESRRRVIRSATEKGFAFDEYADAGDLAVVDIDPVEMANSLQSIRSELPRLVDEFGASRLVLDSVSLLEMMYDERATRRNQIYNFTKSLKQSGVTTLMTSEASEDTAFASRHGIVEYLTDAVFVLRYIRPSDFRETQMAIEIQKIRDANHSRETKPYEITSEGINVYRQANIF</sequence>
<feature type="compositionally biased region" description="Acidic residues" evidence="3">
    <location>
        <begin position="1"/>
        <end position="20"/>
    </location>
</feature>
<evidence type="ECO:0000313" key="5">
    <source>
        <dbReference type="EMBL" id="MCL9812437.1"/>
    </source>
</evidence>
<proteinExistence type="predicted"/>